<gene>
    <name evidence="10" type="ORF">CVT25_009311</name>
</gene>
<dbReference type="PRINTS" id="PR00742">
    <property type="entry name" value="GLHYDRLASE35"/>
</dbReference>
<comment type="caution">
    <text evidence="10">The sequence shown here is derived from an EMBL/GenBank/DDBJ whole genome shotgun (WGS) entry which is preliminary data.</text>
</comment>
<dbReference type="Pfam" id="PF13363">
    <property type="entry name" value="BetaGal_dom3"/>
    <property type="match status" value="1"/>
</dbReference>
<dbReference type="EMBL" id="NHYD01002011">
    <property type="protein sequence ID" value="PPQ88825.1"/>
    <property type="molecule type" value="Genomic_DNA"/>
</dbReference>
<keyword evidence="5" id="KW-0378">Hydrolase</keyword>
<dbReference type="InterPro" id="IPR001944">
    <property type="entry name" value="Glycoside_Hdrlase_35"/>
</dbReference>
<proteinExistence type="inferred from homology"/>
<dbReference type="InterPro" id="IPR031330">
    <property type="entry name" value="Gly_Hdrlase_35_cat"/>
</dbReference>
<keyword evidence="4" id="KW-0732">Signal</keyword>
<keyword evidence="11" id="KW-1185">Reference proteome</keyword>
<dbReference type="SMART" id="SM01029">
    <property type="entry name" value="BetaGal_dom2"/>
    <property type="match status" value="1"/>
</dbReference>
<dbReference type="Gene3D" id="2.102.20.10">
    <property type="entry name" value="Beta-galactosidase, domain 2"/>
    <property type="match status" value="1"/>
</dbReference>
<evidence type="ECO:0000256" key="1">
    <source>
        <dbReference type="ARBA" id="ARBA00001412"/>
    </source>
</evidence>
<dbReference type="Gene3D" id="2.60.390.10">
    <property type="entry name" value="Beta-galactosidase, domain 3"/>
    <property type="match status" value="1"/>
</dbReference>
<dbReference type="InterPro" id="IPR008979">
    <property type="entry name" value="Galactose-bd-like_sf"/>
</dbReference>
<dbReference type="SUPFAM" id="SSF49785">
    <property type="entry name" value="Galactose-binding domain-like"/>
    <property type="match status" value="2"/>
</dbReference>
<dbReference type="Pfam" id="PF10435">
    <property type="entry name" value="BetaGal_dom2"/>
    <property type="match status" value="1"/>
</dbReference>
<keyword evidence="6" id="KW-0325">Glycoprotein</keyword>
<dbReference type="InterPro" id="IPR017853">
    <property type="entry name" value="GH"/>
</dbReference>
<organism evidence="10 11">
    <name type="scientific">Psilocybe cyanescens</name>
    <dbReference type="NCBI Taxonomy" id="93625"/>
    <lineage>
        <taxon>Eukaryota</taxon>
        <taxon>Fungi</taxon>
        <taxon>Dikarya</taxon>
        <taxon>Basidiomycota</taxon>
        <taxon>Agaricomycotina</taxon>
        <taxon>Agaricomycetes</taxon>
        <taxon>Agaricomycetidae</taxon>
        <taxon>Agaricales</taxon>
        <taxon>Agaricineae</taxon>
        <taxon>Strophariaceae</taxon>
        <taxon>Psilocybe</taxon>
    </lineage>
</organism>
<reference evidence="10 11" key="1">
    <citation type="journal article" date="2018" name="Evol. Lett.">
        <title>Horizontal gene cluster transfer increased hallucinogenic mushroom diversity.</title>
        <authorList>
            <person name="Reynolds H.T."/>
            <person name="Vijayakumar V."/>
            <person name="Gluck-Thaler E."/>
            <person name="Korotkin H.B."/>
            <person name="Matheny P.B."/>
            <person name="Slot J.C."/>
        </authorList>
    </citation>
    <scope>NUCLEOTIDE SEQUENCE [LARGE SCALE GENOMIC DNA]</scope>
    <source>
        <strain evidence="10 11">2631</strain>
    </source>
</reference>
<sequence length="1059" mass="115753">MPTIQSIDQLHSVESALPKVTPIISPRKLTSDVQWDKYSLIVKGQRVFIYSGEFHTYRLPVPSLWPDILQKIKAAGFNTISVYTHMAQINPSPGVVDFNGYRALQPLFDAAKASGLWIILRPGKLPEYINAETSAGGISHWITTEIAGQPRSNDTDYRAAWQDYIAGIIKVTAPNQISSGGPVIAIQVDNEYSQSPDFHAAYFAQIEEVYHSSSIDVPLTYNDPGMGSSFINGTGAVDLYGFDEYPQRSDCTHQTWNPVPTNYYSYHMQVNPENPQFIPGVSFGSFPLLQRSDNNVGKNFKAELGTLGALHLQVLVFLTGSRALTSANFFSLGYGGCRLLTGPNFLSMFNLALWASNAKMINFYMFYGYVNVVAPVIPSSKHLTSGTSWGAIPYPGIYTSYDYGATIAESRQLTTKFDEMKRQGLFLRSSPDFYKTDWVADTNTGISVSNNPAAYITEIKNPDIQAGYFIVRQANSSSTETITLKLNVTTSAGALQIPLVSSTITIGGRQSKVVNTDYRFGASSKALYSTAQIFFAGVIDGRDVLFLHGDSDQTHETALTLTGTPSKLKSSSHVTFSTRLPELPHDTTVVTFGTGVDDLVTVWDSDTQLVLFADTNTTATFWSPVIPGNAADPFKAYWGIGTNESVLVGGPYLVRDANILGSTLALRGDLQNGVQLRVVAPRKVKTITWNGARVALSDDASSAITSRGGLSGQLELKSPLSSIRVPQLTEWKYRDSLPEVQKGFDDNSWTIANHTTTNIPYLPYYNDGKILYGCDYGFCENIVLWRGHFKATGEEKSLNLTVNGGQNFAASVWLNDIFLDSYTVSNAAEFNQTFVFPASSILSGKDNVITVVQDNMGLDENGYNPNNVLKSPRGIRGFQLDNGGSFTDWKVQGKVGGYKNFLDKVRGVLNEGGLFGERKGWHLPSFSTSTWETRPLSNGLPNGAGVGFFVTTFDLDIQGVDAMMSFTFTEPLGQAYRAYLFVNGWMMGKRVGNLGPQAKFPVHEGILNYHGKNTVAVAIWSLTNQTISPGLELVLDSAVEGGVGNVVTDNPSWSPSGRV</sequence>
<evidence type="ECO:0000256" key="7">
    <source>
        <dbReference type="ARBA" id="ARBA00023295"/>
    </source>
</evidence>
<dbReference type="Gene3D" id="3.20.20.80">
    <property type="entry name" value="Glycosidases"/>
    <property type="match status" value="1"/>
</dbReference>
<name>A0A409XDK1_PSICY</name>
<evidence type="ECO:0000256" key="3">
    <source>
        <dbReference type="ARBA" id="ARBA00012756"/>
    </source>
</evidence>
<dbReference type="InterPro" id="IPR025972">
    <property type="entry name" value="BetaGal_dom3"/>
</dbReference>
<feature type="domain" description="Beta-galactosidase" evidence="9">
    <location>
        <begin position="436"/>
        <end position="621"/>
    </location>
</feature>
<evidence type="ECO:0000256" key="2">
    <source>
        <dbReference type="ARBA" id="ARBA00009809"/>
    </source>
</evidence>
<comment type="similarity">
    <text evidence="2 8">Belongs to the glycosyl hydrolase 35 family.</text>
</comment>
<dbReference type="InterPro" id="IPR037110">
    <property type="entry name" value="Betagal_dom2_sf"/>
</dbReference>
<dbReference type="OrthoDB" id="1657402at2759"/>
<dbReference type="Pfam" id="PF13364">
    <property type="entry name" value="BetaGal_ABD2"/>
    <property type="match status" value="2"/>
</dbReference>
<evidence type="ECO:0000256" key="8">
    <source>
        <dbReference type="RuleBase" id="RU003679"/>
    </source>
</evidence>
<dbReference type="InterPro" id="IPR036833">
    <property type="entry name" value="BetaGal_dom3_sf"/>
</dbReference>
<dbReference type="Gene3D" id="2.60.120.260">
    <property type="entry name" value="Galactose-binding domain-like"/>
    <property type="match status" value="2"/>
</dbReference>
<dbReference type="SUPFAM" id="SSF117100">
    <property type="entry name" value="Beta-galactosidase LacA, domain 3"/>
    <property type="match status" value="1"/>
</dbReference>
<dbReference type="InParanoid" id="A0A409XDK1"/>
<evidence type="ECO:0000256" key="6">
    <source>
        <dbReference type="ARBA" id="ARBA00023180"/>
    </source>
</evidence>
<evidence type="ECO:0000256" key="4">
    <source>
        <dbReference type="ARBA" id="ARBA00022729"/>
    </source>
</evidence>
<dbReference type="InterPro" id="IPR025300">
    <property type="entry name" value="BetaGal_jelly_roll_dom"/>
</dbReference>
<evidence type="ECO:0000313" key="11">
    <source>
        <dbReference type="Proteomes" id="UP000283269"/>
    </source>
</evidence>
<dbReference type="SUPFAM" id="SSF51011">
    <property type="entry name" value="Glycosyl hydrolase domain"/>
    <property type="match status" value="1"/>
</dbReference>
<evidence type="ECO:0000256" key="5">
    <source>
        <dbReference type="ARBA" id="ARBA00022801"/>
    </source>
</evidence>
<protein>
    <recommendedName>
        <fullName evidence="3">beta-galactosidase</fullName>
        <ecNumber evidence="3">3.2.1.23</ecNumber>
    </recommendedName>
</protein>
<dbReference type="Proteomes" id="UP000283269">
    <property type="component" value="Unassembled WGS sequence"/>
</dbReference>
<dbReference type="AlphaFoldDB" id="A0A409XDK1"/>
<keyword evidence="7" id="KW-0326">Glycosidase</keyword>
<dbReference type="SUPFAM" id="SSF51445">
    <property type="entry name" value="(Trans)glycosidases"/>
    <property type="match status" value="1"/>
</dbReference>
<accession>A0A409XDK1</accession>
<dbReference type="PANTHER" id="PTHR23421">
    <property type="entry name" value="BETA-GALACTOSIDASE RELATED"/>
    <property type="match status" value="1"/>
</dbReference>
<dbReference type="GO" id="GO:0004565">
    <property type="term" value="F:beta-galactosidase activity"/>
    <property type="evidence" value="ECO:0007669"/>
    <property type="project" value="UniProtKB-EC"/>
</dbReference>
<evidence type="ECO:0000259" key="9">
    <source>
        <dbReference type="SMART" id="SM01029"/>
    </source>
</evidence>
<dbReference type="Pfam" id="PF01301">
    <property type="entry name" value="Glyco_hydro_35"/>
    <property type="match status" value="1"/>
</dbReference>
<evidence type="ECO:0000313" key="10">
    <source>
        <dbReference type="EMBL" id="PPQ88825.1"/>
    </source>
</evidence>
<comment type="catalytic activity">
    <reaction evidence="1">
        <text>Hydrolysis of terminal non-reducing beta-D-galactose residues in beta-D-galactosides.</text>
        <dbReference type="EC" id="3.2.1.23"/>
    </reaction>
</comment>
<dbReference type="GO" id="GO:0005975">
    <property type="term" value="P:carbohydrate metabolic process"/>
    <property type="evidence" value="ECO:0007669"/>
    <property type="project" value="InterPro"/>
</dbReference>
<dbReference type="EC" id="3.2.1.23" evidence="3"/>
<dbReference type="InterPro" id="IPR018954">
    <property type="entry name" value="Betagal_dom2"/>
</dbReference>
<dbReference type="STRING" id="93625.A0A409XDK1"/>